<proteinExistence type="predicted"/>
<reference evidence="1 3" key="1">
    <citation type="journal article" date="2020" name="Stud. Mycol.">
        <title>101 Dothideomycetes genomes: a test case for predicting lifestyles and emergence of pathogens.</title>
        <authorList>
            <person name="Haridas S."/>
            <person name="Albert R."/>
            <person name="Binder M."/>
            <person name="Bloem J."/>
            <person name="Labutti K."/>
            <person name="Salamov A."/>
            <person name="Andreopoulos B."/>
            <person name="Baker S."/>
            <person name="Barry K."/>
            <person name="Bills G."/>
            <person name="Bluhm B."/>
            <person name="Cannon C."/>
            <person name="Castanera R."/>
            <person name="Culley D."/>
            <person name="Daum C."/>
            <person name="Ezra D."/>
            <person name="Gonzalez J."/>
            <person name="Henrissat B."/>
            <person name="Kuo A."/>
            <person name="Liang C."/>
            <person name="Lipzen A."/>
            <person name="Lutzoni F."/>
            <person name="Magnuson J."/>
            <person name="Mondo S."/>
            <person name="Nolan M."/>
            <person name="Ohm R."/>
            <person name="Pangilinan J."/>
            <person name="Park H.-J."/>
            <person name="Ramirez L."/>
            <person name="Alfaro M."/>
            <person name="Sun H."/>
            <person name="Tritt A."/>
            <person name="Yoshinaga Y."/>
            <person name="Zwiers L.-H."/>
            <person name="Turgeon B."/>
            <person name="Goodwin S."/>
            <person name="Spatafora J."/>
            <person name="Crous P."/>
            <person name="Grigoriev I."/>
        </authorList>
    </citation>
    <scope>NUCLEOTIDE SEQUENCE</scope>
    <source>
        <strain evidence="1 3">CBS 304.34</strain>
    </source>
</reference>
<dbReference type="OrthoDB" id="3875785at2759"/>
<reference evidence="3" key="2">
    <citation type="submission" date="2020-04" db="EMBL/GenBank/DDBJ databases">
        <authorList>
            <consortium name="NCBI Genome Project"/>
        </authorList>
    </citation>
    <scope>NUCLEOTIDE SEQUENCE</scope>
    <source>
        <strain evidence="3">CBS 304.34</strain>
    </source>
</reference>
<dbReference type="AlphaFoldDB" id="A0A6A6Y8L0"/>
<gene>
    <name evidence="1 3" type="ORF">BDZ99DRAFT_466822</name>
</gene>
<keyword evidence="2" id="KW-1185">Reference proteome</keyword>
<evidence type="ECO:0000313" key="1">
    <source>
        <dbReference type="EMBL" id="KAF2805171.1"/>
    </source>
</evidence>
<name>A0A6A6Y8L0_9PEZI</name>
<dbReference type="InterPro" id="IPR015943">
    <property type="entry name" value="WD40/YVTN_repeat-like_dom_sf"/>
</dbReference>
<accession>A0A6A6Y8L0</accession>
<dbReference type="Gene3D" id="2.130.10.10">
    <property type="entry name" value="YVTN repeat-like/Quinoprotein amine dehydrogenase"/>
    <property type="match status" value="2"/>
</dbReference>
<dbReference type="InterPro" id="IPR051200">
    <property type="entry name" value="Host-pathogen_enzymatic-act"/>
</dbReference>
<dbReference type="InterPro" id="IPR011045">
    <property type="entry name" value="N2O_reductase_N"/>
</dbReference>
<dbReference type="SUPFAM" id="SSF50974">
    <property type="entry name" value="Nitrous oxide reductase, N-terminal domain"/>
    <property type="match status" value="1"/>
</dbReference>
<evidence type="ECO:0000313" key="3">
    <source>
        <dbReference type="RefSeq" id="XP_033572135.1"/>
    </source>
</evidence>
<sequence length="340" mass="36321">MSSPSTLAVISQSGESLSFFNNNTGELTGRLENLPAEPHDLAYDSPRNLLYVSHTYSHGHYFAHGSICNTISIIDATTKKVTDTIDLSPFGGPHGLSISPDNSILYATVETGFPTGGLVGIDLASRAVVKSIPCDGRAHWFTLTPDGKKAYTSNMTSPFVSVLDLEREQLAKKIPVTGSNQGAVSRDGRFAYFPTPSAQMKLEVPPTIEVVDTSTDEIVKTVPFDEGILAVHVTARRKILVAVYRLEEGASAAALKPRPGRLVVLDATSLERVGEVEVGKFPLALKSSPDGLTGYVANVFGGTVTVVDLAEMAVRRTIEVDTTPRADKAFHQGAHGMALI</sequence>
<dbReference type="Proteomes" id="UP000504636">
    <property type="component" value="Unplaced"/>
</dbReference>
<reference evidence="3" key="3">
    <citation type="submission" date="2025-04" db="UniProtKB">
        <authorList>
            <consortium name="RefSeq"/>
        </authorList>
    </citation>
    <scope>IDENTIFICATION</scope>
    <source>
        <strain evidence="3">CBS 304.34</strain>
    </source>
</reference>
<dbReference type="EMBL" id="MU003710">
    <property type="protein sequence ID" value="KAF2805171.1"/>
    <property type="molecule type" value="Genomic_DNA"/>
</dbReference>
<dbReference type="PANTHER" id="PTHR47197:SF3">
    <property type="entry name" value="DIHYDRO-HEME D1 DEHYDROGENASE"/>
    <property type="match status" value="1"/>
</dbReference>
<dbReference type="PANTHER" id="PTHR47197">
    <property type="entry name" value="PROTEIN NIRF"/>
    <property type="match status" value="1"/>
</dbReference>
<protein>
    <submittedName>
        <fullName evidence="1 3">Surface layer protein</fullName>
    </submittedName>
</protein>
<organism evidence="1">
    <name type="scientific">Mytilinidion resinicola</name>
    <dbReference type="NCBI Taxonomy" id="574789"/>
    <lineage>
        <taxon>Eukaryota</taxon>
        <taxon>Fungi</taxon>
        <taxon>Dikarya</taxon>
        <taxon>Ascomycota</taxon>
        <taxon>Pezizomycotina</taxon>
        <taxon>Dothideomycetes</taxon>
        <taxon>Pleosporomycetidae</taxon>
        <taxon>Mytilinidiales</taxon>
        <taxon>Mytilinidiaceae</taxon>
        <taxon>Mytilinidion</taxon>
    </lineage>
</organism>
<dbReference type="RefSeq" id="XP_033572135.1">
    <property type="nucleotide sequence ID" value="XM_033720871.1"/>
</dbReference>
<dbReference type="GeneID" id="54461764"/>
<evidence type="ECO:0000313" key="2">
    <source>
        <dbReference type="Proteomes" id="UP000504636"/>
    </source>
</evidence>